<comment type="caution">
    <text evidence="1">The sequence shown here is derived from an EMBL/GenBank/DDBJ whole genome shotgun (WGS) entry which is preliminary data.</text>
</comment>
<gene>
    <name evidence="1" type="ORF">BN11_350012</name>
</gene>
<name>W6JZ26_9MICO</name>
<organism evidence="1 2">
    <name type="scientific">Nostocoides australiense Ben110</name>
    <dbReference type="NCBI Taxonomy" id="1193182"/>
    <lineage>
        <taxon>Bacteria</taxon>
        <taxon>Bacillati</taxon>
        <taxon>Actinomycetota</taxon>
        <taxon>Actinomycetes</taxon>
        <taxon>Micrococcales</taxon>
        <taxon>Intrasporangiaceae</taxon>
        <taxon>Nostocoides</taxon>
    </lineage>
</organism>
<dbReference type="Gene3D" id="2.40.180.10">
    <property type="entry name" value="Catalase core domain"/>
    <property type="match status" value="1"/>
</dbReference>
<protein>
    <submittedName>
        <fullName evidence="1">Putative phosphodiesterase</fullName>
    </submittedName>
</protein>
<dbReference type="SUPFAM" id="SSF56634">
    <property type="entry name" value="Heme-dependent catalase-like"/>
    <property type="match status" value="1"/>
</dbReference>
<proteinExistence type="predicted"/>
<accession>W6JZ26</accession>
<dbReference type="STRING" id="1193182.BN11_350012"/>
<dbReference type="EMBL" id="CAJA01000279">
    <property type="protein sequence ID" value="CCH73915.1"/>
    <property type="molecule type" value="Genomic_DNA"/>
</dbReference>
<dbReference type="GO" id="GO:0020037">
    <property type="term" value="F:heme binding"/>
    <property type="evidence" value="ECO:0007669"/>
    <property type="project" value="InterPro"/>
</dbReference>
<evidence type="ECO:0000313" key="2">
    <source>
        <dbReference type="Proteomes" id="UP000035763"/>
    </source>
</evidence>
<dbReference type="InterPro" id="IPR020835">
    <property type="entry name" value="Catalase_sf"/>
</dbReference>
<reference evidence="1 2" key="1">
    <citation type="journal article" date="2013" name="ISME J.">
        <title>A metabolic model for members of the genus Tetrasphaera involved in enhanced biological phosphorus removal.</title>
        <authorList>
            <person name="Kristiansen R."/>
            <person name="Nguyen H.T.T."/>
            <person name="Saunders A.M."/>
            <person name="Nielsen J.L."/>
            <person name="Wimmer R."/>
            <person name="Le V.Q."/>
            <person name="McIlroy S.J."/>
            <person name="Petrovski S."/>
            <person name="Seviour R.J."/>
            <person name="Calteau A."/>
            <person name="Nielsen K.L."/>
            <person name="Nielsen P.H."/>
        </authorList>
    </citation>
    <scope>NUCLEOTIDE SEQUENCE [LARGE SCALE GENOMIC DNA]</scope>
    <source>
        <strain evidence="1 2">Ben110</strain>
    </source>
</reference>
<dbReference type="RefSeq" id="WP_157043960.1">
    <property type="nucleotide sequence ID" value="NZ_HG764815.1"/>
</dbReference>
<dbReference type="Proteomes" id="UP000035763">
    <property type="component" value="Unassembled WGS sequence"/>
</dbReference>
<dbReference type="AlphaFoldDB" id="W6JZ26"/>
<sequence length="228" mass="23927">MLPSPVERLLGLVPGVAIAGATSALALLRDRKPLHPKGVVGRGVLDISGAAALRVPVLDTPGSYEVTARFSWAIGVGPQRADIHGLAVRFEAEGALVDWLLASTGAGGLDRFVLQTREPGTFGTLTTLLPVDSPAGPLLLRAEPEGHGEGLLPPAEHQLYAALGRGGWQPIGRLGVAWSDHDERIRFDAVAHPTPGAGSYPLVTTLRTPAYRLARLLRPNPKDPAPLG</sequence>
<dbReference type="OrthoDB" id="3368165at2"/>
<evidence type="ECO:0000313" key="1">
    <source>
        <dbReference type="EMBL" id="CCH73915.1"/>
    </source>
</evidence>
<keyword evidence="2" id="KW-1185">Reference proteome</keyword>